<reference evidence="2" key="1">
    <citation type="submission" date="2017-02" db="EMBL/GenBank/DDBJ databases">
        <authorList>
            <person name="Daims H."/>
        </authorList>
    </citation>
    <scope>NUCLEOTIDE SEQUENCE [LARGE SCALE GENOMIC DNA]</scope>
</reference>
<dbReference type="EMBL" id="FUKJ01000182">
    <property type="protein sequence ID" value="SJM92298.1"/>
    <property type="molecule type" value="Genomic_DNA"/>
</dbReference>
<organism evidence="1 2">
    <name type="scientific">Crenothrix polyspora</name>
    <dbReference type="NCBI Taxonomy" id="360316"/>
    <lineage>
        <taxon>Bacteria</taxon>
        <taxon>Pseudomonadati</taxon>
        <taxon>Pseudomonadota</taxon>
        <taxon>Gammaproteobacteria</taxon>
        <taxon>Methylococcales</taxon>
        <taxon>Crenotrichaceae</taxon>
        <taxon>Crenothrix</taxon>
    </lineage>
</organism>
<name>A0A1R4H7P6_9GAMM</name>
<keyword evidence="2" id="KW-1185">Reference proteome</keyword>
<evidence type="ECO:0000313" key="2">
    <source>
        <dbReference type="Proteomes" id="UP000195442"/>
    </source>
</evidence>
<sequence length="56" mass="6107">MSLSPVCTFSNATDRLDGKLQADALAISGNPPPRVKSDPHAMFFKKLRFDETISSP</sequence>
<accession>A0A1R4H7P6</accession>
<protein>
    <submittedName>
        <fullName evidence="1">Uncharacterized protein</fullName>
    </submittedName>
</protein>
<gene>
    <name evidence="1" type="ORF">CRENPOLYSF2_2620006</name>
</gene>
<evidence type="ECO:0000313" key="1">
    <source>
        <dbReference type="EMBL" id="SJM92298.1"/>
    </source>
</evidence>
<dbReference type="AlphaFoldDB" id="A0A1R4H7P6"/>
<dbReference type="Proteomes" id="UP000195442">
    <property type="component" value="Unassembled WGS sequence"/>
</dbReference>
<proteinExistence type="predicted"/>